<dbReference type="SUPFAM" id="SSF56645">
    <property type="entry name" value="Acyl-CoA dehydrogenase NM domain-like"/>
    <property type="match status" value="1"/>
</dbReference>
<comment type="cofactor">
    <cofactor evidence="1 7">
        <name>FAD</name>
        <dbReference type="ChEBI" id="CHEBI:57692"/>
    </cofactor>
</comment>
<dbReference type="InterPro" id="IPR052033">
    <property type="entry name" value="Glutaryl-CoA_DH_mitochondrial"/>
</dbReference>
<protein>
    <submittedName>
        <fullName evidence="11">Acyl-CoA dehydrogenase family protein</fullName>
    </submittedName>
</protein>
<name>A0ABY8H707_9MICC</name>
<dbReference type="RefSeq" id="WP_278157578.1">
    <property type="nucleotide sequence ID" value="NZ_CP121252.1"/>
</dbReference>
<dbReference type="Pfam" id="PF00441">
    <property type="entry name" value="Acyl-CoA_dh_1"/>
    <property type="match status" value="1"/>
</dbReference>
<gene>
    <name evidence="11" type="ORF">P8192_13830</name>
</gene>
<evidence type="ECO:0000259" key="10">
    <source>
        <dbReference type="Pfam" id="PF02771"/>
    </source>
</evidence>
<evidence type="ECO:0000256" key="1">
    <source>
        <dbReference type="ARBA" id="ARBA00001974"/>
    </source>
</evidence>
<keyword evidence="6 7" id="KW-0560">Oxidoreductase</keyword>
<feature type="domain" description="Acyl-CoA oxidase/dehydrogenase middle" evidence="9">
    <location>
        <begin position="131"/>
        <end position="241"/>
    </location>
</feature>
<dbReference type="Gene3D" id="2.40.110.10">
    <property type="entry name" value="Butyryl-CoA Dehydrogenase, subunit A, domain 2"/>
    <property type="match status" value="1"/>
</dbReference>
<evidence type="ECO:0000259" key="9">
    <source>
        <dbReference type="Pfam" id="PF02770"/>
    </source>
</evidence>
<evidence type="ECO:0000256" key="3">
    <source>
        <dbReference type="ARBA" id="ARBA00022630"/>
    </source>
</evidence>
<evidence type="ECO:0000256" key="6">
    <source>
        <dbReference type="ARBA" id="ARBA00023002"/>
    </source>
</evidence>
<keyword evidence="3 7" id="KW-0285">Flavoprotein</keyword>
<dbReference type="Gene3D" id="1.20.140.10">
    <property type="entry name" value="Butyryl-CoA Dehydrogenase, subunit A, domain 3"/>
    <property type="match status" value="1"/>
</dbReference>
<dbReference type="InterPro" id="IPR036250">
    <property type="entry name" value="AcylCo_DH-like_C"/>
</dbReference>
<keyword evidence="12" id="KW-1185">Reference proteome</keyword>
<sequence>MPKHVTDLMNIEGQLSTSELEVRDAVADFVDRRVRPNIGTWFDEAVLPTELLPEMAELGLFGMHLQGYGCAGKSATEYGIAMQEMEAGDSGLRTVVSVQGSLAMSAIYKNGSEEQKQTWLPRMAAGEVIGCFGLTEPTAGSDPSTMATRAVWRDGAWVLSGAKRWIGLASIAQVAIIWAQVSHDDARAAGALDESTVKEGVTETVRGFIVPTDSTGFTATPITQKLSMRASLQCDIELTDVELGPESLLTENPGLRGPFGCLNEARYGIAWGAMGAARDSVEAAIDYAGQRLQFDKPLSGYQLTQKKLADMTVELNKGQLLALQLGRAKDAGTLENHMISVAKLANCRAAIEICREARTIFGGNGITTDYSPLRHANNLESVRTYEGTDEVHTLILGHQLTGVPAFR</sequence>
<dbReference type="InterPro" id="IPR009075">
    <property type="entry name" value="AcylCo_DH/oxidase_C"/>
</dbReference>
<reference evidence="11 12" key="1">
    <citation type="submission" date="2023-04" db="EMBL/GenBank/DDBJ databases">
        <title>Funneling lignin-derived compounds into biodiesel using alkali-halophilic Citricoccus sp. P2.</title>
        <authorList>
            <person name="Luo C.-B."/>
        </authorList>
    </citation>
    <scope>NUCLEOTIDE SEQUENCE [LARGE SCALE GENOMIC DNA]</scope>
    <source>
        <strain evidence="11 12">P2</strain>
    </source>
</reference>
<dbReference type="PANTHER" id="PTHR42807">
    <property type="entry name" value="GLUTARYL-COA DEHYDROGENASE, MITOCHONDRIAL"/>
    <property type="match status" value="1"/>
</dbReference>
<evidence type="ECO:0000256" key="2">
    <source>
        <dbReference type="ARBA" id="ARBA00009347"/>
    </source>
</evidence>
<dbReference type="Gene3D" id="1.10.540.10">
    <property type="entry name" value="Acyl-CoA dehydrogenase/oxidase, N-terminal domain"/>
    <property type="match status" value="1"/>
</dbReference>
<dbReference type="EMBL" id="CP121252">
    <property type="protein sequence ID" value="WFP16438.1"/>
    <property type="molecule type" value="Genomic_DNA"/>
</dbReference>
<keyword evidence="4 7" id="KW-0274">FAD</keyword>
<dbReference type="InterPro" id="IPR046373">
    <property type="entry name" value="Acyl-CoA_Oxase/DH_mid-dom_sf"/>
</dbReference>
<dbReference type="SUPFAM" id="SSF47203">
    <property type="entry name" value="Acyl-CoA dehydrogenase C-terminal domain-like"/>
    <property type="match status" value="1"/>
</dbReference>
<proteinExistence type="inferred from homology"/>
<dbReference type="Pfam" id="PF02771">
    <property type="entry name" value="Acyl-CoA_dh_N"/>
    <property type="match status" value="1"/>
</dbReference>
<feature type="domain" description="Acyl-CoA dehydrogenase/oxidase C-terminal" evidence="8">
    <location>
        <begin position="259"/>
        <end position="400"/>
    </location>
</feature>
<dbReference type="InterPro" id="IPR037069">
    <property type="entry name" value="AcylCoA_DH/ox_N_sf"/>
</dbReference>
<evidence type="ECO:0000256" key="4">
    <source>
        <dbReference type="ARBA" id="ARBA00022827"/>
    </source>
</evidence>
<evidence type="ECO:0000313" key="12">
    <source>
        <dbReference type="Proteomes" id="UP001219037"/>
    </source>
</evidence>
<comment type="similarity">
    <text evidence="2 7">Belongs to the acyl-CoA dehydrogenase family.</text>
</comment>
<feature type="domain" description="Acyl-CoA dehydrogenase/oxidase N-terminal" evidence="10">
    <location>
        <begin position="19"/>
        <end position="127"/>
    </location>
</feature>
<evidence type="ECO:0000313" key="11">
    <source>
        <dbReference type="EMBL" id="WFP16438.1"/>
    </source>
</evidence>
<accession>A0ABY8H707</accession>
<evidence type="ECO:0000256" key="5">
    <source>
        <dbReference type="ARBA" id="ARBA00022946"/>
    </source>
</evidence>
<dbReference type="Pfam" id="PF02770">
    <property type="entry name" value="Acyl-CoA_dh_M"/>
    <property type="match status" value="1"/>
</dbReference>
<dbReference type="PANTHER" id="PTHR42807:SF1">
    <property type="entry name" value="GLUTARYL-COA DEHYDROGENASE, MITOCHONDRIAL"/>
    <property type="match status" value="1"/>
</dbReference>
<organism evidence="11 12">
    <name type="scientific">Citricoccus muralis</name>
    <dbReference type="NCBI Taxonomy" id="169134"/>
    <lineage>
        <taxon>Bacteria</taxon>
        <taxon>Bacillati</taxon>
        <taxon>Actinomycetota</taxon>
        <taxon>Actinomycetes</taxon>
        <taxon>Micrococcales</taxon>
        <taxon>Micrococcaceae</taxon>
        <taxon>Citricoccus</taxon>
    </lineage>
</organism>
<dbReference type="InterPro" id="IPR013786">
    <property type="entry name" value="AcylCoA_DH/ox_N"/>
</dbReference>
<keyword evidence="5" id="KW-0809">Transit peptide</keyword>
<dbReference type="Proteomes" id="UP001219037">
    <property type="component" value="Chromosome"/>
</dbReference>
<dbReference type="InterPro" id="IPR006091">
    <property type="entry name" value="Acyl-CoA_Oxase/DH_mid-dom"/>
</dbReference>
<dbReference type="InterPro" id="IPR009100">
    <property type="entry name" value="AcylCoA_DH/oxidase_NM_dom_sf"/>
</dbReference>
<evidence type="ECO:0000259" key="8">
    <source>
        <dbReference type="Pfam" id="PF00441"/>
    </source>
</evidence>
<evidence type="ECO:0000256" key="7">
    <source>
        <dbReference type="RuleBase" id="RU362125"/>
    </source>
</evidence>